<comment type="caution">
    <text evidence="1">The sequence shown here is derived from an EMBL/GenBank/DDBJ whole genome shotgun (WGS) entry which is preliminary data.</text>
</comment>
<accession>A0ACB7YHN4</accession>
<evidence type="ECO:0000313" key="1">
    <source>
        <dbReference type="EMBL" id="KAH7853038.1"/>
    </source>
</evidence>
<dbReference type="Proteomes" id="UP000828048">
    <property type="component" value="Chromosome 8"/>
</dbReference>
<reference evidence="1 2" key="1">
    <citation type="journal article" date="2021" name="Hortic Res">
        <title>High-quality reference genome and annotation aids understanding of berry development for evergreen blueberry (Vaccinium darrowii).</title>
        <authorList>
            <person name="Yu J."/>
            <person name="Hulse-Kemp A.M."/>
            <person name="Babiker E."/>
            <person name="Staton M."/>
        </authorList>
    </citation>
    <scope>NUCLEOTIDE SEQUENCE [LARGE SCALE GENOMIC DNA]</scope>
    <source>
        <strain evidence="2">cv. NJ 8807/NJ 8810</strain>
        <tissue evidence="1">Young leaf</tissue>
    </source>
</reference>
<dbReference type="EMBL" id="CM037158">
    <property type="protein sequence ID" value="KAH7853038.1"/>
    <property type="molecule type" value="Genomic_DNA"/>
</dbReference>
<evidence type="ECO:0000313" key="2">
    <source>
        <dbReference type="Proteomes" id="UP000828048"/>
    </source>
</evidence>
<protein>
    <submittedName>
        <fullName evidence="1">Uncharacterized protein</fullName>
    </submittedName>
</protein>
<sequence length="233" mass="25755">MFNRVFLPHQLPKSAIACIYRYAQYCNLFSINVETAKTGRFVKGYPEFEVVINNTCRCTQSELVLSCDGFTSYVPLRLEVLRPVEEGCLVNDGKPVYGNGADPFKFKIAGTLPTKNFAPVSSHISCYAHCCNLFSISVETTKTGRVVKGYPEFEVVINNTCRCSQSELVLSCDGFTSYVPLKLEVLRPVEEGCLVNDGKPIYGNGVDPFKFKIAGTLPNKNFAPVSSKINCPC</sequence>
<name>A0ACB7YHN4_9ERIC</name>
<keyword evidence="2" id="KW-1185">Reference proteome</keyword>
<proteinExistence type="predicted"/>
<organism evidence="1 2">
    <name type="scientific">Vaccinium darrowii</name>
    <dbReference type="NCBI Taxonomy" id="229202"/>
    <lineage>
        <taxon>Eukaryota</taxon>
        <taxon>Viridiplantae</taxon>
        <taxon>Streptophyta</taxon>
        <taxon>Embryophyta</taxon>
        <taxon>Tracheophyta</taxon>
        <taxon>Spermatophyta</taxon>
        <taxon>Magnoliopsida</taxon>
        <taxon>eudicotyledons</taxon>
        <taxon>Gunneridae</taxon>
        <taxon>Pentapetalae</taxon>
        <taxon>asterids</taxon>
        <taxon>Ericales</taxon>
        <taxon>Ericaceae</taxon>
        <taxon>Vaccinioideae</taxon>
        <taxon>Vaccinieae</taxon>
        <taxon>Vaccinium</taxon>
    </lineage>
</organism>
<gene>
    <name evidence="1" type="ORF">Vadar_032479</name>
</gene>